<protein>
    <recommendedName>
        <fullName evidence="1">Methyltransferase domain-containing protein</fullName>
    </recommendedName>
</protein>
<dbReference type="Gene3D" id="3.40.50.150">
    <property type="entry name" value="Vaccinia Virus protein VP39"/>
    <property type="match status" value="1"/>
</dbReference>
<dbReference type="EMBL" id="CP034928">
    <property type="protein sequence ID" value="QAA75826.1"/>
    <property type="molecule type" value="Genomic_DNA"/>
</dbReference>
<evidence type="ECO:0000313" key="2">
    <source>
        <dbReference type="EMBL" id="QAA75826.1"/>
    </source>
</evidence>
<dbReference type="KEGG" id="bih:BIP78_0058"/>
<proteinExistence type="predicted"/>
<reference evidence="3" key="1">
    <citation type="submission" date="2018-12" db="EMBL/GenBank/DDBJ databases">
        <title>Complete genome sequence of an uncultured bacterium of the candidate phylum Bipolaricaulota.</title>
        <authorList>
            <person name="Kadnikov V.V."/>
            <person name="Mardanov A.V."/>
            <person name="Beletsky A.V."/>
            <person name="Frank Y.A."/>
            <person name="Karnachuk O.V."/>
            <person name="Ravin N.V."/>
        </authorList>
    </citation>
    <scope>NUCLEOTIDE SEQUENCE [LARGE SCALE GENOMIC DNA]</scope>
</reference>
<dbReference type="InterPro" id="IPR041698">
    <property type="entry name" value="Methyltransf_25"/>
</dbReference>
<organism evidence="2 3">
    <name type="scientific">Bipolaricaulis sibiricus</name>
    <dbReference type="NCBI Taxonomy" id="2501609"/>
    <lineage>
        <taxon>Bacteria</taxon>
        <taxon>Candidatus Bipolaricaulota</taxon>
        <taxon>Candidatus Bipolaricaulia</taxon>
        <taxon>Candidatus Bipolaricaulales</taxon>
        <taxon>Candidatus Bipolaricaulaceae</taxon>
        <taxon>Candidatus Bipolaricaulis</taxon>
    </lineage>
</organism>
<gene>
    <name evidence="2" type="ORF">BIP78_0058</name>
</gene>
<dbReference type="AlphaFoldDB" id="A0A410FS38"/>
<dbReference type="Proteomes" id="UP000287233">
    <property type="component" value="Chromosome"/>
</dbReference>
<sequence>MALYWDLLRGDTRRWPDRAFFRWVILKSGQPVLDVGCGTGRLLLEYLGRGIAIEGVDVSPEMLALCRRKAQERGLNPVLYEGAMETLDLPRRYRTILVPSSSFQLVTDLDLAREALRRFWAHLQPGGTLALPIMDLDKEEHTGAWTLAAEAVDAERGVVVRHWSRSTYDPVSRLESTEDRYELLREGEVVATECHNRSPATRSYTLDEAVVMLEEAGYTAIRAYAGFSSRPATAADRLFTLLAERPWV</sequence>
<accession>A0A410FS38</accession>
<dbReference type="InterPro" id="IPR050508">
    <property type="entry name" value="Methyltransf_Superfamily"/>
</dbReference>
<dbReference type="SUPFAM" id="SSF53335">
    <property type="entry name" value="S-adenosyl-L-methionine-dependent methyltransferases"/>
    <property type="match status" value="1"/>
</dbReference>
<dbReference type="GO" id="GO:0008168">
    <property type="term" value="F:methyltransferase activity"/>
    <property type="evidence" value="ECO:0007669"/>
    <property type="project" value="TreeGrafter"/>
</dbReference>
<evidence type="ECO:0000259" key="1">
    <source>
        <dbReference type="Pfam" id="PF13649"/>
    </source>
</evidence>
<dbReference type="PANTHER" id="PTHR42912">
    <property type="entry name" value="METHYLTRANSFERASE"/>
    <property type="match status" value="1"/>
</dbReference>
<dbReference type="CDD" id="cd02440">
    <property type="entry name" value="AdoMet_MTases"/>
    <property type="match status" value="1"/>
</dbReference>
<dbReference type="InterPro" id="IPR029063">
    <property type="entry name" value="SAM-dependent_MTases_sf"/>
</dbReference>
<dbReference type="Gene3D" id="2.20.25.110">
    <property type="entry name" value="S-adenosyl-L-methionine-dependent methyltransferases"/>
    <property type="match status" value="1"/>
</dbReference>
<name>A0A410FS38_BIPS1</name>
<evidence type="ECO:0000313" key="3">
    <source>
        <dbReference type="Proteomes" id="UP000287233"/>
    </source>
</evidence>
<dbReference type="Pfam" id="PF13649">
    <property type="entry name" value="Methyltransf_25"/>
    <property type="match status" value="1"/>
</dbReference>
<feature type="domain" description="Methyltransferase" evidence="1">
    <location>
        <begin position="32"/>
        <end position="127"/>
    </location>
</feature>